<keyword evidence="3" id="KW-1185">Reference proteome</keyword>
<sequence>MVSGCEAARDGRLMKDDRILAINGVDLTNGSKDLAADLIQVRDGAKRQMVGWMKAVLEIRNY</sequence>
<evidence type="ECO:0000313" key="3">
    <source>
        <dbReference type="Proteomes" id="UP000784294"/>
    </source>
</evidence>
<evidence type="ECO:0000313" key="2">
    <source>
        <dbReference type="EMBL" id="VEL21424.1"/>
    </source>
</evidence>
<gene>
    <name evidence="2" type="ORF">PXEA_LOCUS14864</name>
</gene>
<protein>
    <recommendedName>
        <fullName evidence="1">PDZ domain-containing protein</fullName>
    </recommendedName>
</protein>
<dbReference type="AlphaFoldDB" id="A0A3S5ADV6"/>
<accession>A0A3S5ADV6</accession>
<dbReference type="SUPFAM" id="SSF50156">
    <property type="entry name" value="PDZ domain-like"/>
    <property type="match status" value="1"/>
</dbReference>
<name>A0A3S5ADV6_9PLAT</name>
<organism evidence="2 3">
    <name type="scientific">Protopolystoma xenopodis</name>
    <dbReference type="NCBI Taxonomy" id="117903"/>
    <lineage>
        <taxon>Eukaryota</taxon>
        <taxon>Metazoa</taxon>
        <taxon>Spiralia</taxon>
        <taxon>Lophotrochozoa</taxon>
        <taxon>Platyhelminthes</taxon>
        <taxon>Monogenea</taxon>
        <taxon>Polyopisthocotylea</taxon>
        <taxon>Polystomatidea</taxon>
        <taxon>Polystomatidae</taxon>
        <taxon>Protopolystoma</taxon>
    </lineage>
</organism>
<dbReference type="Proteomes" id="UP000784294">
    <property type="component" value="Unassembled WGS sequence"/>
</dbReference>
<feature type="domain" description="PDZ" evidence="1">
    <location>
        <begin position="1"/>
        <end position="40"/>
    </location>
</feature>
<evidence type="ECO:0000259" key="1">
    <source>
        <dbReference type="PROSITE" id="PS50106"/>
    </source>
</evidence>
<dbReference type="EMBL" id="CAAALY010051265">
    <property type="protein sequence ID" value="VEL21424.1"/>
    <property type="molecule type" value="Genomic_DNA"/>
</dbReference>
<comment type="caution">
    <text evidence="2">The sequence shown here is derived from an EMBL/GenBank/DDBJ whole genome shotgun (WGS) entry which is preliminary data.</text>
</comment>
<proteinExistence type="predicted"/>
<dbReference type="PROSITE" id="PS50106">
    <property type="entry name" value="PDZ"/>
    <property type="match status" value="1"/>
</dbReference>
<dbReference type="OrthoDB" id="438726at2759"/>
<reference evidence="2" key="1">
    <citation type="submission" date="2018-11" db="EMBL/GenBank/DDBJ databases">
        <authorList>
            <consortium name="Pathogen Informatics"/>
        </authorList>
    </citation>
    <scope>NUCLEOTIDE SEQUENCE</scope>
</reference>
<dbReference type="InterPro" id="IPR036034">
    <property type="entry name" value="PDZ_sf"/>
</dbReference>
<dbReference type="Gene3D" id="2.30.42.10">
    <property type="match status" value="1"/>
</dbReference>
<dbReference type="Pfam" id="PF00595">
    <property type="entry name" value="PDZ"/>
    <property type="match status" value="1"/>
</dbReference>
<dbReference type="InterPro" id="IPR001478">
    <property type="entry name" value="PDZ"/>
</dbReference>